<dbReference type="RefSeq" id="WP_251935002.1">
    <property type="nucleotide sequence ID" value="NZ_CP098747.1"/>
</dbReference>
<name>A0ABY4W3L9_9PROT</name>
<evidence type="ECO:0000313" key="4">
    <source>
        <dbReference type="Proteomes" id="UP001056291"/>
    </source>
</evidence>
<dbReference type="InterPro" id="IPR000620">
    <property type="entry name" value="EamA_dom"/>
</dbReference>
<accession>A0ABY4W3L9</accession>
<organism evidence="3 4">
    <name type="scientific">Sneathiella marina</name>
    <dbReference type="NCBI Taxonomy" id="2950108"/>
    <lineage>
        <taxon>Bacteria</taxon>
        <taxon>Pseudomonadati</taxon>
        <taxon>Pseudomonadota</taxon>
        <taxon>Alphaproteobacteria</taxon>
        <taxon>Sneathiellales</taxon>
        <taxon>Sneathiellaceae</taxon>
        <taxon>Sneathiella</taxon>
    </lineage>
</organism>
<dbReference type="EMBL" id="CP098747">
    <property type="protein sequence ID" value="USG61776.1"/>
    <property type="molecule type" value="Genomic_DNA"/>
</dbReference>
<dbReference type="PANTHER" id="PTHR22911">
    <property type="entry name" value="ACYL-MALONYL CONDENSING ENZYME-RELATED"/>
    <property type="match status" value="1"/>
</dbReference>
<evidence type="ECO:0000256" key="1">
    <source>
        <dbReference type="SAM" id="Phobius"/>
    </source>
</evidence>
<dbReference type="SUPFAM" id="SSF103481">
    <property type="entry name" value="Multidrug resistance efflux transporter EmrE"/>
    <property type="match status" value="2"/>
</dbReference>
<keyword evidence="1" id="KW-1133">Transmembrane helix</keyword>
<evidence type="ECO:0000313" key="3">
    <source>
        <dbReference type="EMBL" id="USG61776.1"/>
    </source>
</evidence>
<evidence type="ECO:0000259" key="2">
    <source>
        <dbReference type="Pfam" id="PF00892"/>
    </source>
</evidence>
<feature type="transmembrane region" description="Helical" evidence="1">
    <location>
        <begin position="207"/>
        <end position="226"/>
    </location>
</feature>
<feature type="transmembrane region" description="Helical" evidence="1">
    <location>
        <begin position="41"/>
        <end position="62"/>
    </location>
</feature>
<dbReference type="Pfam" id="PF00892">
    <property type="entry name" value="EamA"/>
    <property type="match status" value="2"/>
</dbReference>
<protein>
    <submittedName>
        <fullName evidence="3">DMT family transporter</fullName>
    </submittedName>
</protein>
<keyword evidence="1" id="KW-0812">Transmembrane</keyword>
<reference evidence="3" key="1">
    <citation type="submission" date="2022-06" db="EMBL/GenBank/DDBJ databases">
        <title>Sneathiella actinostolidae sp. nov., isolated from a sea anemonein the Western Pacific Ocean.</title>
        <authorList>
            <person name="Wei M.J."/>
        </authorList>
    </citation>
    <scope>NUCLEOTIDE SEQUENCE</scope>
    <source>
        <strain evidence="3">PHK-P5</strain>
    </source>
</reference>
<feature type="transmembrane region" description="Helical" evidence="1">
    <location>
        <begin position="263"/>
        <end position="280"/>
    </location>
</feature>
<sequence length="287" mass="31608">MISTQKPALAIALMVLAMLLVPVMDGTAKLLMQDFDVVQVVWARYAFHFLTLIPLLAMSGQIKLSIPTNIRLQLVRAAFLLGDTFLFFAALALIPLANGKAVFFVAPLVMTALSPLILKEKVGRRRWTAVAIGFLGALVILRPDVQGISWGYALALASAVLYALYLLYTRKLAKSSPPMVTLLVTAIFGTVIMSVAVPFYWTAPDLTGWLLMLAMGALGTVSHYLIIKAFEWGEMPMLAPFTYAEIVSASLFGLMVFGQFPDLWTWIGITIVIVSGIYISRREFKRN</sequence>
<dbReference type="Proteomes" id="UP001056291">
    <property type="component" value="Chromosome"/>
</dbReference>
<keyword evidence="1" id="KW-0472">Membrane</keyword>
<feature type="transmembrane region" description="Helical" evidence="1">
    <location>
        <begin position="180"/>
        <end position="201"/>
    </location>
</feature>
<gene>
    <name evidence="3" type="ORF">NBZ79_02165</name>
</gene>
<feature type="transmembrane region" description="Helical" evidence="1">
    <location>
        <begin position="101"/>
        <end position="118"/>
    </location>
</feature>
<dbReference type="PANTHER" id="PTHR22911:SF103">
    <property type="entry name" value="BLR2811 PROTEIN"/>
    <property type="match status" value="1"/>
</dbReference>
<dbReference type="InterPro" id="IPR037185">
    <property type="entry name" value="EmrE-like"/>
</dbReference>
<feature type="transmembrane region" description="Helical" evidence="1">
    <location>
        <begin position="149"/>
        <end position="168"/>
    </location>
</feature>
<proteinExistence type="predicted"/>
<keyword evidence="4" id="KW-1185">Reference proteome</keyword>
<feature type="domain" description="EamA" evidence="2">
    <location>
        <begin position="10"/>
        <end position="141"/>
    </location>
</feature>
<feature type="transmembrane region" description="Helical" evidence="1">
    <location>
        <begin position="74"/>
        <end position="95"/>
    </location>
</feature>
<feature type="domain" description="EamA" evidence="2">
    <location>
        <begin position="150"/>
        <end position="279"/>
    </location>
</feature>